<gene>
    <name evidence="9" type="ORF">CQW29_21740</name>
</gene>
<keyword evidence="2" id="KW-0813">Transport</keyword>
<dbReference type="InterPro" id="IPR011701">
    <property type="entry name" value="MFS"/>
</dbReference>
<feature type="transmembrane region" description="Helical" evidence="7">
    <location>
        <begin position="423"/>
        <end position="442"/>
    </location>
</feature>
<proteinExistence type="predicted"/>
<comment type="subcellular location">
    <subcellularLocation>
        <location evidence="1">Membrane</location>
        <topology evidence="1">Multi-pass membrane protein</topology>
    </subcellularLocation>
</comment>
<evidence type="ECO:0000256" key="6">
    <source>
        <dbReference type="SAM" id="MobiDB-lite"/>
    </source>
</evidence>
<dbReference type="Gene3D" id="1.20.1250.20">
    <property type="entry name" value="MFS general substrate transporter like domains"/>
    <property type="match status" value="1"/>
</dbReference>
<dbReference type="EMBL" id="PDET01000020">
    <property type="protein sequence ID" value="PRD13282.1"/>
    <property type="molecule type" value="Genomic_DNA"/>
</dbReference>
<dbReference type="PANTHER" id="PTHR42718">
    <property type="entry name" value="MAJOR FACILITATOR SUPERFAMILY MULTIDRUG TRANSPORTER MFSC"/>
    <property type="match status" value="1"/>
</dbReference>
<keyword evidence="10" id="KW-1185">Reference proteome</keyword>
<evidence type="ECO:0000256" key="4">
    <source>
        <dbReference type="ARBA" id="ARBA00022989"/>
    </source>
</evidence>
<dbReference type="PANTHER" id="PTHR42718:SF9">
    <property type="entry name" value="MAJOR FACILITATOR SUPERFAMILY MULTIDRUG TRANSPORTER MFSC"/>
    <property type="match status" value="1"/>
</dbReference>
<evidence type="ECO:0000256" key="7">
    <source>
        <dbReference type="SAM" id="Phobius"/>
    </source>
</evidence>
<dbReference type="PROSITE" id="PS50850">
    <property type="entry name" value="MFS"/>
    <property type="match status" value="1"/>
</dbReference>
<feature type="transmembrane region" description="Helical" evidence="7">
    <location>
        <begin position="350"/>
        <end position="373"/>
    </location>
</feature>
<feature type="transmembrane region" description="Helical" evidence="7">
    <location>
        <begin position="140"/>
        <end position="161"/>
    </location>
</feature>
<feature type="transmembrane region" description="Helical" evidence="7">
    <location>
        <begin position="394"/>
        <end position="411"/>
    </location>
</feature>
<feature type="region of interest" description="Disordered" evidence="6">
    <location>
        <begin position="201"/>
        <end position="222"/>
    </location>
</feature>
<dbReference type="Pfam" id="PF07690">
    <property type="entry name" value="MFS_1"/>
    <property type="match status" value="1"/>
</dbReference>
<evidence type="ECO:0000259" key="8">
    <source>
        <dbReference type="PROSITE" id="PS50850"/>
    </source>
</evidence>
<keyword evidence="5 7" id="KW-0472">Membrane</keyword>
<feature type="transmembrane region" description="Helical" evidence="7">
    <location>
        <begin position="110"/>
        <end position="128"/>
    </location>
</feature>
<reference evidence="9 10" key="1">
    <citation type="submission" date="2017-10" db="EMBL/GenBank/DDBJ databases">
        <title>Draft genome of two endophytic bacteria isolated from 'guarana' Paullinia cupana (Mart.) Ducke.</title>
        <authorList>
            <person name="Siqueira K.A."/>
            <person name="Liotti R.G."/>
            <person name="Mendes T.A."/>
            <person name="Soares M.A."/>
        </authorList>
    </citation>
    <scope>NUCLEOTIDE SEQUENCE [LARGE SCALE GENOMIC DNA]</scope>
    <source>
        <strain evidence="9 10">342</strain>
    </source>
</reference>
<feature type="transmembrane region" description="Helical" evidence="7">
    <location>
        <begin position="323"/>
        <end position="344"/>
    </location>
</feature>
<comment type="caution">
    <text evidence="9">The sequence shown here is derived from an EMBL/GenBank/DDBJ whole genome shotgun (WGS) entry which is preliminary data.</text>
</comment>
<keyword evidence="4 7" id="KW-1133">Transmembrane helix</keyword>
<dbReference type="CDD" id="cd17321">
    <property type="entry name" value="MFS_MMR_MDR_like"/>
    <property type="match status" value="1"/>
</dbReference>
<feature type="transmembrane region" description="Helical" evidence="7">
    <location>
        <begin position="256"/>
        <end position="282"/>
    </location>
</feature>
<feature type="transmembrane region" description="Helical" evidence="7">
    <location>
        <begin position="167"/>
        <end position="185"/>
    </location>
</feature>
<evidence type="ECO:0000256" key="3">
    <source>
        <dbReference type="ARBA" id="ARBA00022692"/>
    </source>
</evidence>
<feature type="transmembrane region" description="Helical" evidence="7">
    <location>
        <begin position="81"/>
        <end position="104"/>
    </location>
</feature>
<evidence type="ECO:0000256" key="1">
    <source>
        <dbReference type="ARBA" id="ARBA00004141"/>
    </source>
</evidence>
<feature type="transmembrane region" description="Helical" evidence="7">
    <location>
        <begin position="51"/>
        <end position="72"/>
    </location>
</feature>
<dbReference type="Proteomes" id="UP000239181">
    <property type="component" value="Unassembled WGS sequence"/>
</dbReference>
<keyword evidence="3 7" id="KW-0812">Transmembrane</keyword>
<dbReference type="Gene3D" id="1.20.1720.10">
    <property type="entry name" value="Multidrug resistance protein D"/>
    <property type="match status" value="1"/>
</dbReference>
<dbReference type="GO" id="GO:0016020">
    <property type="term" value="C:membrane"/>
    <property type="evidence" value="ECO:0007669"/>
    <property type="project" value="UniProtKB-SubCell"/>
</dbReference>
<dbReference type="InterPro" id="IPR020846">
    <property type="entry name" value="MFS_dom"/>
</dbReference>
<evidence type="ECO:0000256" key="2">
    <source>
        <dbReference type="ARBA" id="ARBA00022448"/>
    </source>
</evidence>
<dbReference type="SUPFAM" id="SSF103473">
    <property type="entry name" value="MFS general substrate transporter"/>
    <property type="match status" value="1"/>
</dbReference>
<dbReference type="RefSeq" id="WP_105594834.1">
    <property type="nucleotide sequence ID" value="NZ_PDET01000020.1"/>
</dbReference>
<organism evidence="9 10">
    <name type="scientific">Pantoea coffeiphila</name>
    <dbReference type="NCBI Taxonomy" id="1465635"/>
    <lineage>
        <taxon>Bacteria</taxon>
        <taxon>Pseudomonadati</taxon>
        <taxon>Pseudomonadota</taxon>
        <taxon>Gammaproteobacteria</taxon>
        <taxon>Enterobacterales</taxon>
        <taxon>Erwiniaceae</taxon>
        <taxon>Pantoea</taxon>
    </lineage>
</organism>
<evidence type="ECO:0000256" key="5">
    <source>
        <dbReference type="ARBA" id="ARBA00023136"/>
    </source>
</evidence>
<evidence type="ECO:0000313" key="10">
    <source>
        <dbReference type="Proteomes" id="UP000239181"/>
    </source>
</evidence>
<name>A0A2S9I651_9GAMM</name>
<feature type="domain" description="Major facilitator superfamily (MFS) profile" evidence="8">
    <location>
        <begin position="15"/>
        <end position="450"/>
    </location>
</feature>
<feature type="transmembrane region" description="Helical" evidence="7">
    <location>
        <begin position="294"/>
        <end position="311"/>
    </location>
</feature>
<dbReference type="PRINTS" id="PR01036">
    <property type="entry name" value="TCRTETB"/>
</dbReference>
<accession>A0A2S9I651</accession>
<dbReference type="OrthoDB" id="2412976at2"/>
<protein>
    <submittedName>
        <fullName evidence="9">MFS transporter</fullName>
    </submittedName>
</protein>
<dbReference type="AlphaFoldDB" id="A0A2S9I651"/>
<dbReference type="InterPro" id="IPR036259">
    <property type="entry name" value="MFS_trans_sf"/>
</dbReference>
<evidence type="ECO:0000313" key="9">
    <source>
        <dbReference type="EMBL" id="PRD13282.1"/>
    </source>
</evidence>
<dbReference type="GO" id="GO:0022857">
    <property type="term" value="F:transmembrane transporter activity"/>
    <property type="evidence" value="ECO:0007669"/>
    <property type="project" value="InterPro"/>
</dbReference>
<sequence>MSQTCYQSSPYSSAALCALALTTMLSSMSSSIANIGLPALAAFFHASFSQVQWVVLTYLLAVTGSVLAMGWLSDRFGHQRLLAAGVLLFTLASLACGLAGHLGWLIAARLIQGLGGAIMLVNSLALVVQVVRADRSGRAMGVMGSLSALGTAMGPAFGGVLVAAFGWRALFLINLLPGLLLWLLIRHSLLSPKGSASDKASETAAVTTAKAGSPASGMPADTAAIDRSGATAEADVVPPSPSTAGSKLNQLLRQRALIAGLLLSLVVAAVMMTTMVVGPFYLAAGLHLSPRQSGMLMALGPLVAVATGLPAGQLVDRIGSPRATACSLLAVAAGCGLLTELPQAMGRSGYAIGLMLLTAGYALFQAANNTALLKGADPARRGRVSGMLNLSRNLGFIAGAGLMATVYAAAGRDLPAVDAASRGLSVTFGLAAGMVLLALIVARPWRNSPTA</sequence>